<dbReference type="GeneID" id="108566206"/>
<comment type="function">
    <text evidence="2">Hydrolysis of the deoxyribose N-glycosidic bond to excise 3-methyladenine, and 7-methylguanine from the damaged DNA polymer formed by alkylation lesions.</text>
</comment>
<keyword evidence="7" id="KW-0234">DNA repair</keyword>
<dbReference type="EC" id="3.2.2.21" evidence="4"/>
<evidence type="ECO:0000256" key="4">
    <source>
        <dbReference type="ARBA" id="ARBA00012000"/>
    </source>
</evidence>
<dbReference type="Pfam" id="PF02245">
    <property type="entry name" value="Pur_DNA_glyco"/>
    <property type="match status" value="1"/>
</dbReference>
<proteinExistence type="inferred from homology"/>
<accession>A0ABM1N3T1</accession>
<evidence type="ECO:0000256" key="5">
    <source>
        <dbReference type="ARBA" id="ARBA00022763"/>
    </source>
</evidence>
<keyword evidence="5" id="KW-0227">DNA damage</keyword>
<dbReference type="RefSeq" id="XP_017781481.1">
    <property type="nucleotide sequence ID" value="XM_017925992.1"/>
</dbReference>
<dbReference type="PANTHER" id="PTHR10429">
    <property type="entry name" value="DNA-3-METHYLADENINE GLYCOSYLASE"/>
    <property type="match status" value="1"/>
</dbReference>
<evidence type="ECO:0000256" key="8">
    <source>
        <dbReference type="ARBA" id="ARBA00033426"/>
    </source>
</evidence>
<evidence type="ECO:0000256" key="1">
    <source>
        <dbReference type="ARBA" id="ARBA00000086"/>
    </source>
</evidence>
<dbReference type="InterPro" id="IPR036995">
    <property type="entry name" value="MPG_sf"/>
</dbReference>
<keyword evidence="9" id="KW-1185">Reference proteome</keyword>
<evidence type="ECO:0000256" key="3">
    <source>
        <dbReference type="ARBA" id="ARBA00009232"/>
    </source>
</evidence>
<evidence type="ECO:0000256" key="6">
    <source>
        <dbReference type="ARBA" id="ARBA00022801"/>
    </source>
</evidence>
<comment type="similarity">
    <text evidence="3">Belongs to the DNA glycosylase MPG family.</text>
</comment>
<protein>
    <recommendedName>
        <fullName evidence="4">DNA-3-methyladenine glycosylase II</fullName>
        <ecNumber evidence="4">3.2.2.21</ecNumber>
    </recommendedName>
    <alternativeName>
        <fullName evidence="8">3-methyladenine DNA glycosidase</fullName>
    </alternativeName>
</protein>
<name>A0ABM1N3T1_NICVS</name>
<sequence>MTKRLGQSFYNVSSKELAISLLGKILVRQLDTGETLKGRIVEIESYPSSQDIFSNQKENNEPIKPGTSLVCVSYGLFWLNISSNDPNGVVVIRAIEPIVGVKGMMTRRNRK</sequence>
<dbReference type="Gene3D" id="3.10.300.10">
    <property type="entry name" value="Methylpurine-DNA glycosylase (MPG)"/>
    <property type="match status" value="1"/>
</dbReference>
<dbReference type="Proteomes" id="UP000695000">
    <property type="component" value="Unplaced"/>
</dbReference>
<reference evidence="10" key="1">
    <citation type="submission" date="2025-08" db="UniProtKB">
        <authorList>
            <consortium name="RefSeq"/>
        </authorList>
    </citation>
    <scope>IDENTIFICATION</scope>
    <source>
        <tissue evidence="10">Whole Larva</tissue>
    </source>
</reference>
<keyword evidence="6" id="KW-0378">Hydrolase</keyword>
<dbReference type="PANTHER" id="PTHR10429:SF0">
    <property type="entry name" value="DNA-3-METHYLADENINE GLYCOSYLASE"/>
    <property type="match status" value="1"/>
</dbReference>
<evidence type="ECO:0000313" key="10">
    <source>
        <dbReference type="RefSeq" id="XP_017781481.1"/>
    </source>
</evidence>
<gene>
    <name evidence="10" type="primary">LOC108566206</name>
</gene>
<dbReference type="InterPro" id="IPR011034">
    <property type="entry name" value="Formyl_transferase-like_C_sf"/>
</dbReference>
<comment type="catalytic activity">
    <reaction evidence="1">
        <text>Hydrolysis of alkylated DNA, releasing 3-methyladenine, 3-methylguanine, 7-methylguanine and 7-methyladenine.</text>
        <dbReference type="EC" id="3.2.2.21"/>
    </reaction>
</comment>
<evidence type="ECO:0000256" key="2">
    <source>
        <dbReference type="ARBA" id="ARBA00002421"/>
    </source>
</evidence>
<organism evidence="9 10">
    <name type="scientific">Nicrophorus vespilloides</name>
    <name type="common">Boreal carrion beetle</name>
    <dbReference type="NCBI Taxonomy" id="110193"/>
    <lineage>
        <taxon>Eukaryota</taxon>
        <taxon>Metazoa</taxon>
        <taxon>Ecdysozoa</taxon>
        <taxon>Arthropoda</taxon>
        <taxon>Hexapoda</taxon>
        <taxon>Insecta</taxon>
        <taxon>Pterygota</taxon>
        <taxon>Neoptera</taxon>
        <taxon>Endopterygota</taxon>
        <taxon>Coleoptera</taxon>
        <taxon>Polyphaga</taxon>
        <taxon>Staphyliniformia</taxon>
        <taxon>Silphidae</taxon>
        <taxon>Nicrophorinae</taxon>
        <taxon>Nicrophorus</taxon>
    </lineage>
</organism>
<dbReference type="InterPro" id="IPR003180">
    <property type="entry name" value="MPG"/>
</dbReference>
<evidence type="ECO:0000256" key="7">
    <source>
        <dbReference type="ARBA" id="ARBA00023204"/>
    </source>
</evidence>
<dbReference type="SUPFAM" id="SSF50486">
    <property type="entry name" value="FMT C-terminal domain-like"/>
    <property type="match status" value="1"/>
</dbReference>
<evidence type="ECO:0000313" key="9">
    <source>
        <dbReference type="Proteomes" id="UP000695000"/>
    </source>
</evidence>